<keyword evidence="10" id="KW-1185">Reference proteome</keyword>
<feature type="binding site" evidence="5">
    <location>
        <position position="208"/>
    </location>
    <ligand>
        <name>ATP</name>
        <dbReference type="ChEBI" id="CHEBI:30616"/>
    </ligand>
</feature>
<dbReference type="FunFam" id="3.40.50.300:FF:000930">
    <property type="entry name" value="ORC1-type DNA replication protein"/>
    <property type="match status" value="1"/>
</dbReference>
<evidence type="ECO:0000256" key="2">
    <source>
        <dbReference type="ARBA" id="ARBA00022705"/>
    </source>
</evidence>
<gene>
    <name evidence="9" type="ORF">D1869_01065</name>
    <name evidence="8" type="ORF">HNQ62_000894</name>
</gene>
<dbReference type="SMART" id="SM01074">
    <property type="entry name" value="Cdc6_C"/>
    <property type="match status" value="1"/>
</dbReference>
<dbReference type="InterPro" id="IPR036390">
    <property type="entry name" value="WH_DNA-bd_sf"/>
</dbReference>
<dbReference type="InterPro" id="IPR055237">
    <property type="entry name" value="Cdc6_lid"/>
</dbReference>
<evidence type="ECO:0000313" key="8">
    <source>
        <dbReference type="EMBL" id="MBB5253152.1"/>
    </source>
</evidence>
<feature type="binding site" evidence="5">
    <location>
        <position position="220"/>
    </location>
    <ligand>
        <name>ATP</name>
        <dbReference type="ChEBI" id="CHEBI:30616"/>
    </ligand>
</feature>
<dbReference type="AlphaFoldDB" id="A0A650CDJ9"/>
<dbReference type="EMBL" id="CP045484">
    <property type="protein sequence ID" value="QGR15933.1"/>
    <property type="molecule type" value="Genomic_DNA"/>
</dbReference>
<dbReference type="InterPro" id="IPR036388">
    <property type="entry name" value="WH-like_DNA-bd_sf"/>
</dbReference>
<dbReference type="CDD" id="cd18139">
    <property type="entry name" value="HLD_clamp_RarA"/>
    <property type="match status" value="1"/>
</dbReference>
<evidence type="ECO:0000256" key="1">
    <source>
        <dbReference type="ARBA" id="ARBA00006184"/>
    </source>
</evidence>
<dbReference type="InterPro" id="IPR003593">
    <property type="entry name" value="AAA+_ATPase"/>
</dbReference>
<keyword evidence="3 5" id="KW-0547">Nucleotide-binding</keyword>
<dbReference type="InterPro" id="IPR050311">
    <property type="entry name" value="ORC1/CDC6"/>
</dbReference>
<dbReference type="RefSeq" id="WP_156013561.1">
    <property type="nucleotide sequence ID" value="NZ_AP031374.1"/>
</dbReference>
<dbReference type="Pfam" id="PF13401">
    <property type="entry name" value="AAA_22"/>
    <property type="match status" value="1"/>
</dbReference>
<dbReference type="GeneID" id="95643615"/>
<accession>A0A650CDJ9</accession>
<dbReference type="EMBL" id="JACHFY010000003">
    <property type="protein sequence ID" value="MBB5253152.1"/>
    <property type="molecule type" value="Genomic_DNA"/>
</dbReference>
<dbReference type="InterPro" id="IPR027417">
    <property type="entry name" value="P-loop_NTPase"/>
</dbReference>
<dbReference type="PANTHER" id="PTHR10763:SF26">
    <property type="entry name" value="CELL DIVISION CONTROL PROTEIN 6 HOMOLOG"/>
    <property type="match status" value="1"/>
</dbReference>
<reference evidence="8 11" key="2">
    <citation type="submission" date="2020-08" db="EMBL/GenBank/DDBJ databases">
        <title>Genomic Encyclopedia of Type Strains, Phase IV (KMG-IV): sequencing the most valuable type-strain genomes for metagenomic binning, comparative biology and taxonomic classification.</title>
        <authorList>
            <person name="Goeker M."/>
        </authorList>
    </citation>
    <scope>NUCLEOTIDE SEQUENCE [LARGE SCALE GENOMIC DNA]</scope>
    <source>
        <strain evidence="8 11">DSM 12421</strain>
    </source>
</reference>
<evidence type="ECO:0000256" key="3">
    <source>
        <dbReference type="ARBA" id="ARBA00022741"/>
    </source>
</evidence>
<dbReference type="NCBIfam" id="TIGR02928">
    <property type="entry name" value="orc1/cdc6 family replication initiation protein"/>
    <property type="match status" value="1"/>
</dbReference>
<evidence type="ECO:0000259" key="7">
    <source>
        <dbReference type="SMART" id="SM01074"/>
    </source>
</evidence>
<dbReference type="GO" id="GO:0051301">
    <property type="term" value="P:cell division"/>
    <property type="evidence" value="ECO:0007669"/>
    <property type="project" value="UniProtKB-KW"/>
</dbReference>
<comment type="function">
    <text evidence="5">Involved in regulation of DNA replication.</text>
</comment>
<dbReference type="NCBIfam" id="NF001625">
    <property type="entry name" value="PRK00411.1-3"/>
    <property type="match status" value="1"/>
</dbReference>
<dbReference type="InterPro" id="IPR014277">
    <property type="entry name" value="Orc1/Cdc6_arc"/>
</dbReference>
<proteinExistence type="inferred from homology"/>
<organism evidence="9 10">
    <name type="scientific">Sulfurisphaera ohwakuensis</name>
    <dbReference type="NCBI Taxonomy" id="69656"/>
    <lineage>
        <taxon>Archaea</taxon>
        <taxon>Thermoproteota</taxon>
        <taxon>Thermoprotei</taxon>
        <taxon>Sulfolobales</taxon>
        <taxon>Sulfolobaceae</taxon>
        <taxon>Sulfurisphaera</taxon>
    </lineage>
</organism>
<dbReference type="Pfam" id="PF09079">
    <property type="entry name" value="WHD_Cdc6"/>
    <property type="match status" value="1"/>
</dbReference>
<evidence type="ECO:0000313" key="9">
    <source>
        <dbReference type="EMBL" id="QGR15933.1"/>
    </source>
</evidence>
<evidence type="ECO:0000313" key="11">
    <source>
        <dbReference type="Proteomes" id="UP000582213"/>
    </source>
</evidence>
<dbReference type="GO" id="GO:0006260">
    <property type="term" value="P:DNA replication"/>
    <property type="evidence" value="ECO:0007669"/>
    <property type="project" value="UniProtKB-UniRule"/>
</dbReference>
<keyword evidence="8" id="KW-0132">Cell division</keyword>
<keyword evidence="2 5" id="KW-0235">DNA replication</keyword>
<dbReference type="Proteomes" id="UP000582213">
    <property type="component" value="Unassembled WGS sequence"/>
</dbReference>
<feature type="domain" description="AAA+ ATPase" evidence="6">
    <location>
        <begin position="55"/>
        <end position="209"/>
    </location>
</feature>
<evidence type="ECO:0000256" key="4">
    <source>
        <dbReference type="ARBA" id="ARBA00022840"/>
    </source>
</evidence>
<dbReference type="Gene3D" id="1.10.10.10">
    <property type="entry name" value="Winged helix-like DNA-binding domain superfamily/Winged helix DNA-binding domain"/>
    <property type="match status" value="1"/>
</dbReference>
<dbReference type="InterPro" id="IPR015163">
    <property type="entry name" value="Cdc6_C"/>
</dbReference>
<protein>
    <recommendedName>
        <fullName evidence="5">ORC1-type DNA replication protein</fullName>
    </recommendedName>
</protein>
<comment type="similarity">
    <text evidence="1 5">Belongs to the CDC6/cdc18 family.</text>
</comment>
<dbReference type="OrthoDB" id="195574at2157"/>
<dbReference type="KEGG" id="soh:D1869_01065"/>
<dbReference type="InterPro" id="IPR049945">
    <property type="entry name" value="AAA_22"/>
</dbReference>
<evidence type="ECO:0000256" key="5">
    <source>
        <dbReference type="HAMAP-Rule" id="MF_01407"/>
    </source>
</evidence>
<feature type="domain" description="Cdc6 C-terminal" evidence="7">
    <location>
        <begin position="303"/>
        <end position="385"/>
    </location>
</feature>
<dbReference type="SMART" id="SM00382">
    <property type="entry name" value="AAA"/>
    <property type="match status" value="1"/>
</dbReference>
<dbReference type="FunFam" id="1.10.8.60:FF:000073">
    <property type="entry name" value="ORC1-type DNA replication protein"/>
    <property type="match status" value="1"/>
</dbReference>
<dbReference type="Gene3D" id="1.10.8.60">
    <property type="match status" value="1"/>
</dbReference>
<dbReference type="GO" id="GO:0016887">
    <property type="term" value="F:ATP hydrolysis activity"/>
    <property type="evidence" value="ECO:0007669"/>
    <property type="project" value="InterPro"/>
</dbReference>
<evidence type="ECO:0000259" key="6">
    <source>
        <dbReference type="SMART" id="SM00382"/>
    </source>
</evidence>
<keyword evidence="4 5" id="KW-0067">ATP-binding</keyword>
<feature type="binding site" evidence="5">
    <location>
        <begin position="67"/>
        <end position="71"/>
    </location>
    <ligand>
        <name>ATP</name>
        <dbReference type="ChEBI" id="CHEBI:30616"/>
    </ligand>
</feature>
<dbReference type="Proteomes" id="UP000427373">
    <property type="component" value="Chromosome"/>
</dbReference>
<name>A0A650CDJ9_SULOH</name>
<dbReference type="Gene3D" id="3.40.50.300">
    <property type="entry name" value="P-loop containing nucleotide triphosphate hydrolases"/>
    <property type="match status" value="1"/>
</dbReference>
<evidence type="ECO:0000313" key="10">
    <source>
        <dbReference type="Proteomes" id="UP000427373"/>
    </source>
</evidence>
<dbReference type="HAMAP" id="MF_01407">
    <property type="entry name" value="ORC1_type_DNA_replic_protein"/>
    <property type="match status" value="1"/>
</dbReference>
<sequence>MSKIIDEILSSLSRSRIFRNRELLLPDYVPEELPHREEQIKRLVEILSPLMRGEKPNNIFIYGLTGTGKTAVTKFVVKKLHEKISNSFIYVYINTRQTDTPYRILADLLENLGSKVPFTGISTAELYRRFIKKVLELKPILVIVLDEIDALVKKHGDDILYRLTRANYEMGKSKVSIIGITNDIKFVEFLDPRVKSSLSEEEIIFPPYNAEELEDILKRRATLAFYDSVVSDDVIKLCAAIAARDHGDARRALDLLRVAGEVAEREGAEKLTIEHVNKARVEIERDRVYEVVSTLPFHSKLVLLAIVIGVNEKRRTLTTGEVYDVYTKLAKKIGVESVTQRRVSDIINELDMLGIITARVVNRGRYGKTKEVNLAVNEETVIKAISEKDSKIASLWDR</sequence>
<dbReference type="Pfam" id="PF22703">
    <property type="entry name" value="Cdc6_lid"/>
    <property type="match status" value="1"/>
</dbReference>
<dbReference type="SUPFAM" id="SSF52540">
    <property type="entry name" value="P-loop containing nucleoside triphosphate hydrolases"/>
    <property type="match status" value="1"/>
</dbReference>
<dbReference type="GO" id="GO:0005524">
    <property type="term" value="F:ATP binding"/>
    <property type="evidence" value="ECO:0007669"/>
    <property type="project" value="UniProtKB-UniRule"/>
</dbReference>
<dbReference type="CDD" id="cd08768">
    <property type="entry name" value="Cdc6_C"/>
    <property type="match status" value="1"/>
</dbReference>
<dbReference type="CDD" id="cd00009">
    <property type="entry name" value="AAA"/>
    <property type="match status" value="1"/>
</dbReference>
<reference evidence="9 10" key="1">
    <citation type="submission" date="2019-10" db="EMBL/GenBank/DDBJ databases">
        <title>Genome Sequences from Six Type Strain Members of the Archaeal Family Sulfolobaceae: Acidianus ambivalens, Acidianus infernus, Metallosphaera prunae, Stygiolobus azoricus, Sulfolobus metallicus, and Sulfurisphaera ohwakuensis.</title>
        <authorList>
            <person name="Counts J.A."/>
            <person name="Kelly R.M."/>
        </authorList>
    </citation>
    <scope>NUCLEOTIDE SEQUENCE [LARGE SCALE GENOMIC DNA]</scope>
    <source>
        <strain evidence="9 10">TA-1</strain>
    </source>
</reference>
<dbReference type="SUPFAM" id="SSF46785">
    <property type="entry name" value="Winged helix' DNA-binding domain"/>
    <property type="match status" value="1"/>
</dbReference>
<dbReference type="PANTHER" id="PTHR10763">
    <property type="entry name" value="CELL DIVISION CONTROL PROTEIN 6-RELATED"/>
    <property type="match status" value="1"/>
</dbReference>
<keyword evidence="8" id="KW-0131">Cell cycle</keyword>